<organism evidence="1 2">
    <name type="scientific">Trypanosoma cruzi marinkellei</name>
    <dbReference type="NCBI Taxonomy" id="85056"/>
    <lineage>
        <taxon>Eukaryota</taxon>
        <taxon>Discoba</taxon>
        <taxon>Euglenozoa</taxon>
        <taxon>Kinetoplastea</taxon>
        <taxon>Metakinetoplastina</taxon>
        <taxon>Trypanosomatida</taxon>
        <taxon>Trypanosomatidae</taxon>
        <taxon>Trypanosoma</taxon>
        <taxon>Schizotrypanum</taxon>
    </lineage>
</organism>
<keyword evidence="2" id="KW-1185">Reference proteome</keyword>
<accession>K2N2K8</accession>
<reference evidence="1 2" key="1">
    <citation type="journal article" date="2012" name="BMC Genomics">
        <title>Comparative genomic analysis of human infective Trypanosoma cruzi lineages with the bat-restricted subspecies T. cruzi marinkellei.</title>
        <authorList>
            <person name="Franzen O."/>
            <person name="Talavera-Lopez C."/>
            <person name="Ochaya S."/>
            <person name="Butler C.E."/>
            <person name="Messenger L.A."/>
            <person name="Lewis M.D."/>
            <person name="Llewellyn M.S."/>
            <person name="Marinkelle C.J."/>
            <person name="Tyler K.M."/>
            <person name="Miles M.A."/>
            <person name="Andersson B."/>
        </authorList>
    </citation>
    <scope>NUCLEOTIDE SEQUENCE [LARGE SCALE GENOMIC DNA]</scope>
    <source>
        <strain evidence="1 2">B7</strain>
    </source>
</reference>
<dbReference type="EMBL" id="AHKC01010244">
    <property type="protein sequence ID" value="EKF32169.1"/>
    <property type="molecule type" value="Genomic_DNA"/>
</dbReference>
<name>K2N2K8_TRYCR</name>
<protein>
    <submittedName>
        <fullName evidence="1">Uncharacterized protein</fullName>
    </submittedName>
</protein>
<evidence type="ECO:0000313" key="2">
    <source>
        <dbReference type="Proteomes" id="UP000007350"/>
    </source>
</evidence>
<comment type="caution">
    <text evidence="1">The sequence shown here is derived from an EMBL/GenBank/DDBJ whole genome shotgun (WGS) entry which is preliminary data.</text>
</comment>
<sequence length="251" mass="26272">MKYDSGLLFVRRPAGTAWEWLRPGPCSLRRGAIGVPSLAQVLGGVSGGISGGSGSPRKSNSRSAWKRAMTCALTMCLTTLVRQPQCLPHTERSAGRRITAGWGPAGSRGVSVRRLGVPAVRHPGRINNISSGWRVAVVLPAIRICANPAAEAGWCSLFPTDEGGVRARGLPVACCSGAVSLRLELSDTNNTLGHCDDSDAPCVCEVCEVGRLPGLRITCLVPGHAAVAKDTLHPCARSSVLRATQKGTSTM</sequence>
<dbReference type="AlphaFoldDB" id="K2N2K8"/>
<dbReference type="OrthoDB" id="10470903at2759"/>
<dbReference type="Proteomes" id="UP000007350">
    <property type="component" value="Unassembled WGS sequence"/>
</dbReference>
<evidence type="ECO:0000313" key="1">
    <source>
        <dbReference type="EMBL" id="EKF32169.1"/>
    </source>
</evidence>
<proteinExistence type="predicted"/>
<gene>
    <name evidence="1" type="ORF">MOQ_003985</name>
</gene>